<dbReference type="Pfam" id="PF13545">
    <property type="entry name" value="HTH_Crp_2"/>
    <property type="match status" value="1"/>
</dbReference>
<evidence type="ECO:0000313" key="5">
    <source>
        <dbReference type="EMBL" id="RKF13257.1"/>
    </source>
</evidence>
<dbReference type="Gene3D" id="2.60.120.10">
    <property type="entry name" value="Jelly Rolls"/>
    <property type="match status" value="1"/>
</dbReference>
<dbReference type="GO" id="GO:0003677">
    <property type="term" value="F:DNA binding"/>
    <property type="evidence" value="ECO:0007669"/>
    <property type="project" value="UniProtKB-KW"/>
</dbReference>
<dbReference type="InterPro" id="IPR036390">
    <property type="entry name" value="WH_DNA-bd_sf"/>
</dbReference>
<dbReference type="SUPFAM" id="SSF46785">
    <property type="entry name" value="Winged helix' DNA-binding domain"/>
    <property type="match status" value="1"/>
</dbReference>
<dbReference type="Proteomes" id="UP000286482">
    <property type="component" value="Unassembled WGS sequence"/>
</dbReference>
<keyword evidence="6" id="KW-1185">Reference proteome</keyword>
<gene>
    <name evidence="5" type="ORF">DBZ36_19560</name>
</gene>
<keyword evidence="1" id="KW-0805">Transcription regulation</keyword>
<dbReference type="InterPro" id="IPR012318">
    <property type="entry name" value="HTH_CRP"/>
</dbReference>
<dbReference type="EMBL" id="RAQO01000012">
    <property type="protein sequence ID" value="RKF13257.1"/>
    <property type="molecule type" value="Genomic_DNA"/>
</dbReference>
<evidence type="ECO:0000256" key="3">
    <source>
        <dbReference type="ARBA" id="ARBA00023163"/>
    </source>
</evidence>
<evidence type="ECO:0000259" key="4">
    <source>
        <dbReference type="PROSITE" id="PS51063"/>
    </source>
</evidence>
<dbReference type="AlphaFoldDB" id="A0A420E6G1"/>
<accession>A0A420E6G1</accession>
<dbReference type="OrthoDB" id="6213632at2"/>
<evidence type="ECO:0000256" key="2">
    <source>
        <dbReference type="ARBA" id="ARBA00023125"/>
    </source>
</evidence>
<dbReference type="GO" id="GO:0006355">
    <property type="term" value="P:regulation of DNA-templated transcription"/>
    <property type="evidence" value="ECO:0007669"/>
    <property type="project" value="InterPro"/>
</dbReference>
<dbReference type="PROSITE" id="PS51063">
    <property type="entry name" value="HTH_CRP_2"/>
    <property type="match status" value="1"/>
</dbReference>
<dbReference type="InterPro" id="IPR018490">
    <property type="entry name" value="cNMP-bd_dom_sf"/>
</dbReference>
<keyword evidence="2" id="KW-0238">DNA-binding</keyword>
<keyword evidence="3" id="KW-0804">Transcription</keyword>
<dbReference type="SUPFAM" id="SSF51206">
    <property type="entry name" value="cAMP-binding domain-like"/>
    <property type="match status" value="1"/>
</dbReference>
<protein>
    <submittedName>
        <fullName evidence="5">Crp/Fnr family transcriptional regulator</fullName>
    </submittedName>
</protein>
<feature type="domain" description="HTH crp-type" evidence="4">
    <location>
        <begin position="147"/>
        <end position="218"/>
    </location>
</feature>
<evidence type="ECO:0000256" key="1">
    <source>
        <dbReference type="ARBA" id="ARBA00023015"/>
    </source>
</evidence>
<sequence length="242" mass="27995">MSTSIQISTIQWPCELSDEFKYDLLKCAKRRTLFEQNDSNPSYNRPKGLVYILAGAACFYFLDKNSRTIFGGLISPRDWAGAAGMKGGYNHAPGIWMRPIQPLDCLFIGFDDVERLSQSHLEMYKFLYFANQEIQYKWGQVQLMLNHNKQQRVAYALIELLALQKSYIDTYPRIPISQHDLGLACGLSRPRVNQVLQEFVRAGFISLERKYIGIVDQSRLEAEIDDVELIFTDPRKRLRKLD</sequence>
<name>A0A420E6G1_9ALTE</name>
<dbReference type="RefSeq" id="WP_120356670.1">
    <property type="nucleotide sequence ID" value="NZ_RAQO01000012.1"/>
</dbReference>
<organism evidence="5 6">
    <name type="scientific">Alginatibacterium sediminis</name>
    <dbReference type="NCBI Taxonomy" id="2164068"/>
    <lineage>
        <taxon>Bacteria</taxon>
        <taxon>Pseudomonadati</taxon>
        <taxon>Pseudomonadota</taxon>
        <taxon>Gammaproteobacteria</taxon>
        <taxon>Alteromonadales</taxon>
        <taxon>Alteromonadaceae</taxon>
        <taxon>Alginatibacterium</taxon>
    </lineage>
</organism>
<proteinExistence type="predicted"/>
<evidence type="ECO:0000313" key="6">
    <source>
        <dbReference type="Proteomes" id="UP000286482"/>
    </source>
</evidence>
<comment type="caution">
    <text evidence="5">The sequence shown here is derived from an EMBL/GenBank/DDBJ whole genome shotgun (WGS) entry which is preliminary data.</text>
</comment>
<reference evidence="5 6" key="1">
    <citation type="submission" date="2018-09" db="EMBL/GenBank/DDBJ databases">
        <authorList>
            <person name="Wang Z."/>
        </authorList>
    </citation>
    <scope>NUCLEOTIDE SEQUENCE [LARGE SCALE GENOMIC DNA]</scope>
    <source>
        <strain evidence="5 6">ALS 81</strain>
    </source>
</reference>
<dbReference type="InterPro" id="IPR014710">
    <property type="entry name" value="RmlC-like_jellyroll"/>
</dbReference>